<evidence type="ECO:0000313" key="1">
    <source>
        <dbReference type="EnsemblMetazoa" id="AARA014704-PA"/>
    </source>
</evidence>
<dbReference type="EMBL" id="APCN01000226">
    <property type="status" value="NOT_ANNOTATED_CDS"/>
    <property type="molecule type" value="Genomic_DNA"/>
</dbReference>
<dbReference type="AlphaFoldDB" id="A0A182IGW8"/>
<dbReference type="VEuPathDB" id="VectorBase:AARA014704"/>
<dbReference type="EnsemblMetazoa" id="AARA014704-RA">
    <property type="protein sequence ID" value="AARA014704-PA"/>
    <property type="gene ID" value="AARA014704"/>
</dbReference>
<proteinExistence type="predicted"/>
<accession>A0A182IGW8</accession>
<name>A0A182IGW8_ANOAR</name>
<dbReference type="Proteomes" id="UP000075840">
    <property type="component" value="Unassembled WGS sequence"/>
</dbReference>
<sequence>MEAEKWIHKADTTNHIGRWTIARCWLFTLSVHYKLFIISINITITGISVPKCIISPFLYRTTNNSLFCCYVSFANVCLLIFIQKYSGIVE</sequence>
<protein>
    <submittedName>
        <fullName evidence="1">Uncharacterized protein</fullName>
    </submittedName>
</protein>
<reference evidence="1" key="1">
    <citation type="submission" date="2022-08" db="UniProtKB">
        <authorList>
            <consortium name="EnsemblMetazoa"/>
        </authorList>
    </citation>
    <scope>IDENTIFICATION</scope>
    <source>
        <strain evidence="1">Dongola</strain>
    </source>
</reference>
<organism evidence="1 2">
    <name type="scientific">Anopheles arabiensis</name>
    <name type="common">Mosquito</name>
    <dbReference type="NCBI Taxonomy" id="7173"/>
    <lineage>
        <taxon>Eukaryota</taxon>
        <taxon>Metazoa</taxon>
        <taxon>Ecdysozoa</taxon>
        <taxon>Arthropoda</taxon>
        <taxon>Hexapoda</taxon>
        <taxon>Insecta</taxon>
        <taxon>Pterygota</taxon>
        <taxon>Neoptera</taxon>
        <taxon>Endopterygota</taxon>
        <taxon>Diptera</taxon>
        <taxon>Nematocera</taxon>
        <taxon>Culicoidea</taxon>
        <taxon>Culicidae</taxon>
        <taxon>Anophelinae</taxon>
        <taxon>Anopheles</taxon>
    </lineage>
</organism>
<keyword evidence="2" id="KW-1185">Reference proteome</keyword>
<evidence type="ECO:0000313" key="2">
    <source>
        <dbReference type="Proteomes" id="UP000075840"/>
    </source>
</evidence>